<evidence type="ECO:0000256" key="8">
    <source>
        <dbReference type="RuleBase" id="RU361233"/>
    </source>
</evidence>
<protein>
    <recommendedName>
        <fullName evidence="8">CASP-like protein</fullName>
    </recommendedName>
</protein>
<name>A0A8J5VR77_ZIZPA</name>
<keyword evidence="6 8" id="KW-1133">Transmembrane helix</keyword>
<evidence type="ECO:0000256" key="3">
    <source>
        <dbReference type="ARBA" id="ARBA00011489"/>
    </source>
</evidence>
<dbReference type="GO" id="GO:0005886">
    <property type="term" value="C:plasma membrane"/>
    <property type="evidence" value="ECO:0007669"/>
    <property type="project" value="UniProtKB-SubCell"/>
</dbReference>
<keyword evidence="11" id="KW-1185">Reference proteome</keyword>
<evidence type="ECO:0000256" key="2">
    <source>
        <dbReference type="ARBA" id="ARBA00007651"/>
    </source>
</evidence>
<dbReference type="PANTHER" id="PTHR36488">
    <property type="entry name" value="CASP-LIKE PROTEIN 1U1"/>
    <property type="match status" value="1"/>
</dbReference>
<evidence type="ECO:0000313" key="11">
    <source>
        <dbReference type="Proteomes" id="UP000729402"/>
    </source>
</evidence>
<dbReference type="PANTHER" id="PTHR36488:SF8">
    <property type="entry name" value="CASP-LIKE PROTEIN 1U1"/>
    <property type="match status" value="1"/>
</dbReference>
<evidence type="ECO:0000256" key="5">
    <source>
        <dbReference type="ARBA" id="ARBA00022692"/>
    </source>
</evidence>
<evidence type="ECO:0000256" key="1">
    <source>
        <dbReference type="ARBA" id="ARBA00004651"/>
    </source>
</evidence>
<evidence type="ECO:0000256" key="4">
    <source>
        <dbReference type="ARBA" id="ARBA00022475"/>
    </source>
</evidence>
<comment type="similarity">
    <text evidence="2 8">Belongs to the Casparian strip membrane proteins (CASP) family.</text>
</comment>
<dbReference type="EMBL" id="JAAALK010000288">
    <property type="protein sequence ID" value="KAG8052489.1"/>
    <property type="molecule type" value="Genomic_DNA"/>
</dbReference>
<organism evidence="10 11">
    <name type="scientific">Zizania palustris</name>
    <name type="common">Northern wild rice</name>
    <dbReference type="NCBI Taxonomy" id="103762"/>
    <lineage>
        <taxon>Eukaryota</taxon>
        <taxon>Viridiplantae</taxon>
        <taxon>Streptophyta</taxon>
        <taxon>Embryophyta</taxon>
        <taxon>Tracheophyta</taxon>
        <taxon>Spermatophyta</taxon>
        <taxon>Magnoliopsida</taxon>
        <taxon>Liliopsida</taxon>
        <taxon>Poales</taxon>
        <taxon>Poaceae</taxon>
        <taxon>BOP clade</taxon>
        <taxon>Oryzoideae</taxon>
        <taxon>Oryzeae</taxon>
        <taxon>Zizaniinae</taxon>
        <taxon>Zizania</taxon>
    </lineage>
</organism>
<evidence type="ECO:0000256" key="7">
    <source>
        <dbReference type="ARBA" id="ARBA00023136"/>
    </source>
</evidence>
<dbReference type="Pfam" id="PF04535">
    <property type="entry name" value="CASP_dom"/>
    <property type="match status" value="1"/>
</dbReference>
<keyword evidence="4 8" id="KW-1003">Cell membrane</keyword>
<dbReference type="OrthoDB" id="1906221at2759"/>
<reference evidence="10" key="1">
    <citation type="journal article" date="2021" name="bioRxiv">
        <title>Whole Genome Assembly and Annotation of Northern Wild Rice, Zizania palustris L., Supports a Whole Genome Duplication in the Zizania Genus.</title>
        <authorList>
            <person name="Haas M."/>
            <person name="Kono T."/>
            <person name="Macchietto M."/>
            <person name="Millas R."/>
            <person name="McGilp L."/>
            <person name="Shao M."/>
            <person name="Duquette J."/>
            <person name="Hirsch C.N."/>
            <person name="Kimball J."/>
        </authorList>
    </citation>
    <scope>NUCLEOTIDE SEQUENCE</scope>
    <source>
        <tissue evidence="10">Fresh leaf tissue</tissue>
    </source>
</reference>
<reference evidence="10" key="2">
    <citation type="submission" date="2021-02" db="EMBL/GenBank/DDBJ databases">
        <authorList>
            <person name="Kimball J.A."/>
            <person name="Haas M.W."/>
            <person name="Macchietto M."/>
            <person name="Kono T."/>
            <person name="Duquette J."/>
            <person name="Shao M."/>
        </authorList>
    </citation>
    <scope>NUCLEOTIDE SEQUENCE</scope>
    <source>
        <tissue evidence="10">Fresh leaf tissue</tissue>
    </source>
</reference>
<feature type="transmembrane region" description="Helical" evidence="8">
    <location>
        <begin position="21"/>
        <end position="45"/>
    </location>
</feature>
<accession>A0A8J5VR77</accession>
<feature type="transmembrane region" description="Helical" evidence="8">
    <location>
        <begin position="65"/>
        <end position="85"/>
    </location>
</feature>
<comment type="subunit">
    <text evidence="3 8">Homodimer and heterodimers.</text>
</comment>
<feature type="domain" description="Casparian strip membrane protein" evidence="9">
    <location>
        <begin position="18"/>
        <end position="159"/>
    </location>
</feature>
<dbReference type="InterPro" id="IPR006702">
    <property type="entry name" value="CASP_dom"/>
</dbReference>
<dbReference type="Proteomes" id="UP000729402">
    <property type="component" value="Unassembled WGS sequence"/>
</dbReference>
<dbReference type="AlphaFoldDB" id="A0A8J5VR77"/>
<comment type="caution">
    <text evidence="10">The sequence shown here is derived from an EMBL/GenBank/DDBJ whole genome shotgun (WGS) entry which is preliminary data.</text>
</comment>
<proteinExistence type="inferred from homology"/>
<dbReference type="InterPro" id="IPR006459">
    <property type="entry name" value="CASP/CASPL"/>
</dbReference>
<sequence>MHTQLPINQITKMVKGKSPRRIVAVVLRLAAAAAAAVAAVIMATSHQTIVIFGVEVPAKFRYTPSLVFFVAGNAAVSACTMLVLLVPAAAASLAARLVLMVDVALGMVLAGAVASAGAISDLGKNGNSHAGWMPICHRVPVFCDRVKAALIAGFVTVVLYFLLLIHSILLPSVSMNI</sequence>
<evidence type="ECO:0000259" key="9">
    <source>
        <dbReference type="Pfam" id="PF04535"/>
    </source>
</evidence>
<gene>
    <name evidence="10" type="ORF">GUJ93_ZPchr0001g31581</name>
</gene>
<keyword evidence="7 8" id="KW-0472">Membrane</keyword>
<evidence type="ECO:0000313" key="10">
    <source>
        <dbReference type="EMBL" id="KAG8052489.1"/>
    </source>
</evidence>
<keyword evidence="5 8" id="KW-0812">Transmembrane</keyword>
<feature type="transmembrane region" description="Helical" evidence="8">
    <location>
        <begin position="148"/>
        <end position="170"/>
    </location>
</feature>
<dbReference type="NCBIfam" id="TIGR01569">
    <property type="entry name" value="A_tha_TIGR01569"/>
    <property type="match status" value="1"/>
</dbReference>
<feature type="transmembrane region" description="Helical" evidence="8">
    <location>
        <begin position="97"/>
        <end position="119"/>
    </location>
</feature>
<evidence type="ECO:0000256" key="6">
    <source>
        <dbReference type="ARBA" id="ARBA00022989"/>
    </source>
</evidence>
<comment type="subcellular location">
    <subcellularLocation>
        <location evidence="1 8">Cell membrane</location>
        <topology evidence="1 8">Multi-pass membrane protein</topology>
    </subcellularLocation>
</comment>
<dbReference type="InterPro" id="IPR044173">
    <property type="entry name" value="CASPL"/>
</dbReference>